<dbReference type="Proteomes" id="UP000241769">
    <property type="component" value="Unassembled WGS sequence"/>
</dbReference>
<dbReference type="AlphaFoldDB" id="A0A2P6MXY0"/>
<reference evidence="1 2" key="1">
    <citation type="journal article" date="2018" name="Genome Biol. Evol.">
        <title>Multiple Roots of Fruiting Body Formation in Amoebozoa.</title>
        <authorList>
            <person name="Hillmann F."/>
            <person name="Forbes G."/>
            <person name="Novohradska S."/>
            <person name="Ferling I."/>
            <person name="Riege K."/>
            <person name="Groth M."/>
            <person name="Westermann M."/>
            <person name="Marz M."/>
            <person name="Spaller T."/>
            <person name="Winckler T."/>
            <person name="Schaap P."/>
            <person name="Glockner G."/>
        </authorList>
    </citation>
    <scope>NUCLEOTIDE SEQUENCE [LARGE SCALE GENOMIC DNA]</scope>
    <source>
        <strain evidence="1 2">Jena</strain>
    </source>
</reference>
<gene>
    <name evidence="1" type="ORF">PROFUN_14739</name>
</gene>
<name>A0A2P6MXY0_9EUKA</name>
<dbReference type="InParanoid" id="A0A2P6MXY0"/>
<evidence type="ECO:0000313" key="1">
    <source>
        <dbReference type="EMBL" id="PRP76561.1"/>
    </source>
</evidence>
<evidence type="ECO:0000313" key="2">
    <source>
        <dbReference type="Proteomes" id="UP000241769"/>
    </source>
</evidence>
<accession>A0A2P6MXY0</accession>
<sequence>MSYLSEKSFLCCRDVKYPIDPQRFRGTSTTFTNSQNLLKNFDPKFKLPVSCAIEARNDYRIRSQTSFPYKPCGKKFYAERAKGHEERRRVKIRILCESLPELWNFEYQGQLEQYHSARYTHSKQTVIEMPTNTRIGDLRLWSVDHPTCRPTPAGRDIGDPRDSE</sequence>
<keyword evidence="2" id="KW-1185">Reference proteome</keyword>
<comment type="caution">
    <text evidence="1">The sequence shown here is derived from an EMBL/GenBank/DDBJ whole genome shotgun (WGS) entry which is preliminary data.</text>
</comment>
<protein>
    <submittedName>
        <fullName evidence="1">Uncharacterized protein</fullName>
    </submittedName>
</protein>
<proteinExistence type="predicted"/>
<organism evidence="1 2">
    <name type="scientific">Planoprotostelium fungivorum</name>
    <dbReference type="NCBI Taxonomy" id="1890364"/>
    <lineage>
        <taxon>Eukaryota</taxon>
        <taxon>Amoebozoa</taxon>
        <taxon>Evosea</taxon>
        <taxon>Variosea</taxon>
        <taxon>Cavosteliida</taxon>
        <taxon>Cavosteliaceae</taxon>
        <taxon>Planoprotostelium</taxon>
    </lineage>
</organism>
<dbReference type="EMBL" id="MDYQ01000315">
    <property type="protein sequence ID" value="PRP76561.1"/>
    <property type="molecule type" value="Genomic_DNA"/>
</dbReference>